<gene>
    <name evidence="1" type="ORF">QOZ95_001680</name>
</gene>
<dbReference type="Proteomes" id="UP001242811">
    <property type="component" value="Unassembled WGS sequence"/>
</dbReference>
<name>A0ABU0KVQ5_9BACL</name>
<evidence type="ECO:0008006" key="3">
    <source>
        <dbReference type="Google" id="ProtNLM"/>
    </source>
</evidence>
<keyword evidence="2" id="KW-1185">Reference proteome</keyword>
<organism evidence="1 2">
    <name type="scientific">Paenibacillus brasilensis</name>
    <dbReference type="NCBI Taxonomy" id="128574"/>
    <lineage>
        <taxon>Bacteria</taxon>
        <taxon>Bacillati</taxon>
        <taxon>Bacillota</taxon>
        <taxon>Bacilli</taxon>
        <taxon>Bacillales</taxon>
        <taxon>Paenibacillaceae</taxon>
        <taxon>Paenibacillus</taxon>
    </lineage>
</organism>
<reference evidence="1 2" key="1">
    <citation type="submission" date="2023-07" db="EMBL/GenBank/DDBJ databases">
        <title>Genomic Encyclopedia of Type Strains, Phase IV (KMG-IV): sequencing the most valuable type-strain genomes for metagenomic binning, comparative biology and taxonomic classification.</title>
        <authorList>
            <person name="Goeker M."/>
        </authorList>
    </citation>
    <scope>NUCLEOTIDE SEQUENCE [LARGE SCALE GENOMIC DNA]</scope>
    <source>
        <strain evidence="1 2">DSM 14914</strain>
    </source>
</reference>
<dbReference type="RefSeq" id="WP_208811887.1">
    <property type="nucleotide sequence ID" value="NZ_CP045298.1"/>
</dbReference>
<comment type="caution">
    <text evidence="1">The sequence shown here is derived from an EMBL/GenBank/DDBJ whole genome shotgun (WGS) entry which is preliminary data.</text>
</comment>
<protein>
    <recommendedName>
        <fullName evidence="3">Transposase IS4-like domain-containing protein</fullName>
    </recommendedName>
</protein>
<accession>A0ABU0KVQ5</accession>
<evidence type="ECO:0000313" key="2">
    <source>
        <dbReference type="Proteomes" id="UP001242811"/>
    </source>
</evidence>
<dbReference type="EMBL" id="JAUSWA010000007">
    <property type="protein sequence ID" value="MDQ0493522.1"/>
    <property type="molecule type" value="Genomic_DNA"/>
</dbReference>
<evidence type="ECO:0000313" key="1">
    <source>
        <dbReference type="EMBL" id="MDQ0493522.1"/>
    </source>
</evidence>
<proteinExistence type="predicted"/>
<sequence length="158" mass="18057">MRQTHRHIIQKARRNHVFRQGTIGGLVVVGLNGVELFESTKKCCEHCLTREKDGVTNYFHRAVGCMGIGSDPHLLLGLEELRPKTDDSDKDEGELTGAKRLLKRLYQDYHHFADEVVADALYSNAPFIKAVLEIKMDVFVRIKDKRLHIVKDAMGLFR</sequence>